<dbReference type="AlphaFoldDB" id="A0A392Q3T4"/>
<comment type="caution">
    <text evidence="1">The sequence shown here is derived from an EMBL/GenBank/DDBJ whole genome shotgun (WGS) entry which is preliminary data.</text>
</comment>
<protein>
    <submittedName>
        <fullName evidence="1">ATPase family AAA domain-containing protein 1-like</fullName>
    </submittedName>
</protein>
<dbReference type="EMBL" id="LXQA010110470">
    <property type="protein sequence ID" value="MCI18509.1"/>
    <property type="molecule type" value="Genomic_DNA"/>
</dbReference>
<reference evidence="1 2" key="1">
    <citation type="journal article" date="2018" name="Front. Plant Sci.">
        <title>Red Clover (Trifolium pratense) and Zigzag Clover (T. medium) - A Picture of Genomic Similarities and Differences.</title>
        <authorList>
            <person name="Dluhosova J."/>
            <person name="Istvanek J."/>
            <person name="Nedelnik J."/>
            <person name="Repkova J."/>
        </authorList>
    </citation>
    <scope>NUCLEOTIDE SEQUENCE [LARGE SCALE GENOMIC DNA]</scope>
    <source>
        <strain evidence="2">cv. 10/8</strain>
        <tissue evidence="1">Leaf</tissue>
    </source>
</reference>
<organism evidence="1 2">
    <name type="scientific">Trifolium medium</name>
    <dbReference type="NCBI Taxonomy" id="97028"/>
    <lineage>
        <taxon>Eukaryota</taxon>
        <taxon>Viridiplantae</taxon>
        <taxon>Streptophyta</taxon>
        <taxon>Embryophyta</taxon>
        <taxon>Tracheophyta</taxon>
        <taxon>Spermatophyta</taxon>
        <taxon>Magnoliopsida</taxon>
        <taxon>eudicotyledons</taxon>
        <taxon>Gunneridae</taxon>
        <taxon>Pentapetalae</taxon>
        <taxon>rosids</taxon>
        <taxon>fabids</taxon>
        <taxon>Fabales</taxon>
        <taxon>Fabaceae</taxon>
        <taxon>Papilionoideae</taxon>
        <taxon>50 kb inversion clade</taxon>
        <taxon>NPAAA clade</taxon>
        <taxon>Hologalegina</taxon>
        <taxon>IRL clade</taxon>
        <taxon>Trifolieae</taxon>
        <taxon>Trifolium</taxon>
    </lineage>
</organism>
<feature type="non-terminal residue" evidence="1">
    <location>
        <position position="1"/>
    </location>
</feature>
<sequence length="97" mass="11096">KDIENDRDAQSQDCYIAMEALCEVLNSKQPLIVYFPDSSQWLHKSVPKSSRNEFFNKVEEIFDRLSGPVVLICGQSKVQSGSKEKEKLVSFNYNFSS</sequence>
<evidence type="ECO:0000313" key="2">
    <source>
        <dbReference type="Proteomes" id="UP000265520"/>
    </source>
</evidence>
<proteinExistence type="predicted"/>
<accession>A0A392Q3T4</accession>
<name>A0A392Q3T4_9FABA</name>
<evidence type="ECO:0000313" key="1">
    <source>
        <dbReference type="EMBL" id="MCI18509.1"/>
    </source>
</evidence>
<dbReference type="Proteomes" id="UP000265520">
    <property type="component" value="Unassembled WGS sequence"/>
</dbReference>
<keyword evidence="2" id="KW-1185">Reference proteome</keyword>